<sequence length="144" mass="15949">MLGFLVFCAAAFTVTPAVAEKHLTWFQAFEACERRGLELASIHSQSEEDAIELVLGNSNNRVGNGFWVSATSLGSSFVWFTSGSELIYKNFAGGQPDNPKTEKCLELFRLTNGTWKWNSFRCGVELSILLHSSLPSDENYAECV</sequence>
<dbReference type="InterPro" id="IPR016186">
    <property type="entry name" value="C-type_lectin-like/link_sf"/>
</dbReference>
<dbReference type="PROSITE" id="PS50041">
    <property type="entry name" value="C_TYPE_LECTIN_2"/>
    <property type="match status" value="1"/>
</dbReference>
<proteinExistence type="predicted"/>
<feature type="non-terminal residue" evidence="3">
    <location>
        <position position="144"/>
    </location>
</feature>
<dbReference type="Pfam" id="PF00059">
    <property type="entry name" value="Lectin_C"/>
    <property type="match status" value="1"/>
</dbReference>
<dbReference type="InterPro" id="IPR016187">
    <property type="entry name" value="CTDL_fold"/>
</dbReference>
<name>U4UAQ3_DENPD</name>
<dbReference type="AlphaFoldDB" id="U4UAQ3"/>
<dbReference type="Gene3D" id="3.10.100.10">
    <property type="entry name" value="Mannose-Binding Protein A, subunit A"/>
    <property type="match status" value="1"/>
</dbReference>
<reference evidence="3 4" key="1">
    <citation type="journal article" date="2013" name="Genome Biol.">
        <title>Draft genome of the mountain pine beetle, Dendroctonus ponderosae Hopkins, a major forest pest.</title>
        <authorList>
            <person name="Keeling C.I."/>
            <person name="Yuen M.M."/>
            <person name="Liao N.Y."/>
            <person name="Docking T.R."/>
            <person name="Chan S.K."/>
            <person name="Taylor G.A."/>
            <person name="Palmquist D.L."/>
            <person name="Jackman S.D."/>
            <person name="Nguyen A."/>
            <person name="Li M."/>
            <person name="Henderson H."/>
            <person name="Janes J.K."/>
            <person name="Zhao Y."/>
            <person name="Pandoh P."/>
            <person name="Moore R."/>
            <person name="Sperling F.A."/>
            <person name="Huber D.P."/>
            <person name="Birol I."/>
            <person name="Jones S.J."/>
            <person name="Bohlmann J."/>
        </authorList>
    </citation>
    <scope>NUCLEOTIDE SEQUENCE</scope>
</reference>
<dbReference type="OrthoDB" id="7962197at2759"/>
<dbReference type="InterPro" id="IPR001304">
    <property type="entry name" value="C-type_lectin-like"/>
</dbReference>
<dbReference type="PANTHER" id="PTHR22803">
    <property type="entry name" value="MANNOSE, PHOSPHOLIPASE, LECTIN RECEPTOR RELATED"/>
    <property type="match status" value="1"/>
</dbReference>
<gene>
    <name evidence="3" type="ORF">D910_05081</name>
</gene>
<dbReference type="SMART" id="SM00034">
    <property type="entry name" value="CLECT"/>
    <property type="match status" value="1"/>
</dbReference>
<feature type="domain" description="C-type lectin" evidence="2">
    <location>
        <begin position="24"/>
        <end position="131"/>
    </location>
</feature>
<dbReference type="CDD" id="cd00037">
    <property type="entry name" value="CLECT"/>
    <property type="match status" value="1"/>
</dbReference>
<dbReference type="SUPFAM" id="SSF56436">
    <property type="entry name" value="C-type lectin-like"/>
    <property type="match status" value="1"/>
</dbReference>
<organism evidence="3 4">
    <name type="scientific">Dendroctonus ponderosae</name>
    <name type="common">Mountain pine beetle</name>
    <dbReference type="NCBI Taxonomy" id="77166"/>
    <lineage>
        <taxon>Eukaryota</taxon>
        <taxon>Metazoa</taxon>
        <taxon>Ecdysozoa</taxon>
        <taxon>Arthropoda</taxon>
        <taxon>Hexapoda</taxon>
        <taxon>Insecta</taxon>
        <taxon>Pterygota</taxon>
        <taxon>Neoptera</taxon>
        <taxon>Endopterygota</taxon>
        <taxon>Coleoptera</taxon>
        <taxon>Polyphaga</taxon>
        <taxon>Cucujiformia</taxon>
        <taxon>Curculionidae</taxon>
        <taxon>Scolytinae</taxon>
        <taxon>Dendroctonus</taxon>
    </lineage>
</organism>
<feature type="signal peptide" evidence="1">
    <location>
        <begin position="1"/>
        <end position="19"/>
    </location>
</feature>
<accession>U4UAQ3</accession>
<evidence type="ECO:0000259" key="2">
    <source>
        <dbReference type="PROSITE" id="PS50041"/>
    </source>
</evidence>
<evidence type="ECO:0000313" key="4">
    <source>
        <dbReference type="Proteomes" id="UP000030742"/>
    </source>
</evidence>
<dbReference type="EMBL" id="KB631984">
    <property type="protein sequence ID" value="ERL87691.1"/>
    <property type="molecule type" value="Genomic_DNA"/>
</dbReference>
<protein>
    <recommendedName>
        <fullName evidence="2">C-type lectin domain-containing protein</fullName>
    </recommendedName>
</protein>
<keyword evidence="1" id="KW-0732">Signal</keyword>
<evidence type="ECO:0000313" key="3">
    <source>
        <dbReference type="EMBL" id="ERL87691.1"/>
    </source>
</evidence>
<feature type="chain" id="PRO_5004656429" description="C-type lectin domain-containing protein" evidence="1">
    <location>
        <begin position="20"/>
        <end position="144"/>
    </location>
</feature>
<evidence type="ECO:0000256" key="1">
    <source>
        <dbReference type="SAM" id="SignalP"/>
    </source>
</evidence>
<dbReference type="InterPro" id="IPR050111">
    <property type="entry name" value="C-type_lectin/snaclec_domain"/>
</dbReference>
<dbReference type="Proteomes" id="UP000030742">
    <property type="component" value="Unassembled WGS sequence"/>
</dbReference>